<keyword evidence="3" id="KW-0732">Signal</keyword>
<keyword evidence="2" id="KW-0812">Transmembrane</keyword>
<dbReference type="AlphaFoldDB" id="A0A9P9FV35"/>
<comment type="caution">
    <text evidence="4">The sequence shown here is derived from an EMBL/GenBank/DDBJ whole genome shotgun (WGS) entry which is preliminary data.</text>
</comment>
<keyword evidence="2" id="KW-0472">Membrane</keyword>
<reference evidence="4" key="1">
    <citation type="journal article" date="2021" name="Nat. Commun.">
        <title>Genetic determinants of endophytism in the Arabidopsis root mycobiome.</title>
        <authorList>
            <person name="Mesny F."/>
            <person name="Miyauchi S."/>
            <person name="Thiergart T."/>
            <person name="Pickel B."/>
            <person name="Atanasova L."/>
            <person name="Karlsson M."/>
            <person name="Huettel B."/>
            <person name="Barry K.W."/>
            <person name="Haridas S."/>
            <person name="Chen C."/>
            <person name="Bauer D."/>
            <person name="Andreopoulos W."/>
            <person name="Pangilinan J."/>
            <person name="LaButti K."/>
            <person name="Riley R."/>
            <person name="Lipzen A."/>
            <person name="Clum A."/>
            <person name="Drula E."/>
            <person name="Henrissat B."/>
            <person name="Kohler A."/>
            <person name="Grigoriev I.V."/>
            <person name="Martin F.M."/>
            <person name="Hacquard S."/>
        </authorList>
    </citation>
    <scope>NUCLEOTIDE SEQUENCE</scope>
    <source>
        <strain evidence="4">MPI-CAGE-AT-0147</strain>
    </source>
</reference>
<name>A0A9P9FV35_9HYPO</name>
<proteinExistence type="predicted"/>
<accession>A0A9P9FV35</accession>
<protein>
    <recommendedName>
        <fullName evidence="6">Mid2 domain-containing protein</fullName>
    </recommendedName>
</protein>
<evidence type="ECO:0008006" key="6">
    <source>
        <dbReference type="Google" id="ProtNLM"/>
    </source>
</evidence>
<evidence type="ECO:0000256" key="1">
    <source>
        <dbReference type="SAM" id="MobiDB-lite"/>
    </source>
</evidence>
<evidence type="ECO:0000256" key="2">
    <source>
        <dbReference type="SAM" id="Phobius"/>
    </source>
</evidence>
<dbReference type="EMBL" id="JAGMUV010000001">
    <property type="protein sequence ID" value="KAH7176078.1"/>
    <property type="molecule type" value="Genomic_DNA"/>
</dbReference>
<feature type="chain" id="PRO_5040375656" description="Mid2 domain-containing protein" evidence="3">
    <location>
        <begin position="20"/>
        <end position="283"/>
    </location>
</feature>
<evidence type="ECO:0000313" key="4">
    <source>
        <dbReference type="EMBL" id="KAH7176078.1"/>
    </source>
</evidence>
<evidence type="ECO:0000313" key="5">
    <source>
        <dbReference type="Proteomes" id="UP000738349"/>
    </source>
</evidence>
<keyword evidence="2" id="KW-1133">Transmembrane helix</keyword>
<dbReference type="OrthoDB" id="5215637at2759"/>
<feature type="compositionally biased region" description="Polar residues" evidence="1">
    <location>
        <begin position="271"/>
        <end position="283"/>
    </location>
</feature>
<keyword evidence="5" id="KW-1185">Reference proteome</keyword>
<dbReference type="Proteomes" id="UP000738349">
    <property type="component" value="Unassembled WGS sequence"/>
</dbReference>
<sequence>MAMRNLILALLLAAQQATCDTVPCYDMNGDLADPDLVATPCNPYAKGTTGSHSACCSITNKDACLSTGLCLGPWSNSPNSVLWVAWCTDSTWQDPACPRFCLNKKFIRTGGSNLNGCSATKWCCGGGWTSGECCNENFSLPDSGIGTVVRQLGPQATFSESTTVASSTSTSPSISETGSQAPGCSAATSTSGSTSNTAIVGGILGAALAASLVLLIVLALSNRKLRRRLRVSQRTPGTDKTVPLSPETMVGASTAAIPPWGYDIAPHRPQPSGSSQPTELDGN</sequence>
<feature type="region of interest" description="Disordered" evidence="1">
    <location>
        <begin position="260"/>
        <end position="283"/>
    </location>
</feature>
<organism evidence="4 5">
    <name type="scientific">Dactylonectria macrodidyma</name>
    <dbReference type="NCBI Taxonomy" id="307937"/>
    <lineage>
        <taxon>Eukaryota</taxon>
        <taxon>Fungi</taxon>
        <taxon>Dikarya</taxon>
        <taxon>Ascomycota</taxon>
        <taxon>Pezizomycotina</taxon>
        <taxon>Sordariomycetes</taxon>
        <taxon>Hypocreomycetidae</taxon>
        <taxon>Hypocreales</taxon>
        <taxon>Nectriaceae</taxon>
        <taxon>Dactylonectria</taxon>
    </lineage>
</organism>
<feature type="transmembrane region" description="Helical" evidence="2">
    <location>
        <begin position="198"/>
        <end position="220"/>
    </location>
</feature>
<feature type="region of interest" description="Disordered" evidence="1">
    <location>
        <begin position="160"/>
        <end position="192"/>
    </location>
</feature>
<gene>
    <name evidence="4" type="ORF">EDB81DRAFT_751482</name>
</gene>
<feature type="signal peptide" evidence="3">
    <location>
        <begin position="1"/>
        <end position="19"/>
    </location>
</feature>
<evidence type="ECO:0000256" key="3">
    <source>
        <dbReference type="SAM" id="SignalP"/>
    </source>
</evidence>